<dbReference type="InterPro" id="IPR006626">
    <property type="entry name" value="PbH1"/>
</dbReference>
<dbReference type="AlphaFoldDB" id="A0A5C5Y994"/>
<reference evidence="2 3" key="1">
    <citation type="submission" date="2019-02" db="EMBL/GenBank/DDBJ databases">
        <title>Deep-cultivation of Planctomycetes and their phenomic and genomic characterization uncovers novel biology.</title>
        <authorList>
            <person name="Wiegand S."/>
            <person name="Jogler M."/>
            <person name="Boedeker C."/>
            <person name="Pinto D."/>
            <person name="Vollmers J."/>
            <person name="Rivas-Marin E."/>
            <person name="Kohn T."/>
            <person name="Peeters S.H."/>
            <person name="Heuer A."/>
            <person name="Rast P."/>
            <person name="Oberbeckmann S."/>
            <person name="Bunk B."/>
            <person name="Jeske O."/>
            <person name="Meyerdierks A."/>
            <person name="Storesund J.E."/>
            <person name="Kallscheuer N."/>
            <person name="Luecker S."/>
            <person name="Lage O.M."/>
            <person name="Pohl T."/>
            <person name="Merkel B.J."/>
            <person name="Hornburger P."/>
            <person name="Mueller R.-W."/>
            <person name="Bruemmer F."/>
            <person name="Labrenz M."/>
            <person name="Spormann A.M."/>
            <person name="Op Den Camp H."/>
            <person name="Overmann J."/>
            <person name="Amann R."/>
            <person name="Jetten M.S.M."/>
            <person name="Mascher T."/>
            <person name="Medema M.H."/>
            <person name="Devos D.P."/>
            <person name="Kaster A.-K."/>
            <person name="Ovreas L."/>
            <person name="Rohde M."/>
            <person name="Galperin M.Y."/>
            <person name="Jogler C."/>
        </authorList>
    </citation>
    <scope>NUCLEOTIDE SEQUENCE [LARGE SCALE GENOMIC DNA]</scope>
    <source>
        <strain evidence="2 3">Pan14r</strain>
    </source>
</reference>
<dbReference type="Proteomes" id="UP000317238">
    <property type="component" value="Unassembled WGS sequence"/>
</dbReference>
<dbReference type="InterPro" id="IPR011050">
    <property type="entry name" value="Pectin_lyase_fold/virulence"/>
</dbReference>
<dbReference type="PROSITE" id="PS51257">
    <property type="entry name" value="PROKAR_LIPOPROTEIN"/>
    <property type="match status" value="1"/>
</dbReference>
<dbReference type="SUPFAM" id="SSF51126">
    <property type="entry name" value="Pectin lyase-like"/>
    <property type="match status" value="1"/>
</dbReference>
<dbReference type="PANTHER" id="PTHR36453:SF1">
    <property type="entry name" value="RIGHT HANDED BETA HELIX DOMAIN-CONTAINING PROTEIN"/>
    <property type="match status" value="1"/>
</dbReference>
<dbReference type="Gene3D" id="2.160.20.10">
    <property type="entry name" value="Single-stranded right-handed beta-helix, Pectin lyase-like"/>
    <property type="match status" value="1"/>
</dbReference>
<gene>
    <name evidence="2" type="ORF">Pan14r_40700</name>
</gene>
<comment type="caution">
    <text evidence="2">The sequence shown here is derived from an EMBL/GenBank/DDBJ whole genome shotgun (WGS) entry which is preliminary data.</text>
</comment>
<name>A0A5C5Y994_9PLAN</name>
<evidence type="ECO:0000313" key="3">
    <source>
        <dbReference type="Proteomes" id="UP000317238"/>
    </source>
</evidence>
<keyword evidence="3" id="KW-1185">Reference proteome</keyword>
<accession>A0A5C5Y994</accession>
<evidence type="ECO:0000313" key="2">
    <source>
        <dbReference type="EMBL" id="TWT71754.1"/>
    </source>
</evidence>
<dbReference type="EMBL" id="SJPL01000001">
    <property type="protein sequence ID" value="TWT71754.1"/>
    <property type="molecule type" value="Genomic_DNA"/>
</dbReference>
<protein>
    <recommendedName>
        <fullName evidence="1">Right handed beta helix domain-containing protein</fullName>
    </recommendedName>
</protein>
<evidence type="ECO:0000259" key="1">
    <source>
        <dbReference type="Pfam" id="PF13229"/>
    </source>
</evidence>
<dbReference type="PANTHER" id="PTHR36453">
    <property type="entry name" value="SECRETED PROTEIN-RELATED"/>
    <property type="match status" value="1"/>
</dbReference>
<proteinExistence type="predicted"/>
<dbReference type="Pfam" id="PF13229">
    <property type="entry name" value="Beta_helix"/>
    <property type="match status" value="1"/>
</dbReference>
<feature type="domain" description="Right handed beta helix" evidence="1">
    <location>
        <begin position="332"/>
        <end position="495"/>
    </location>
</feature>
<dbReference type="InterPro" id="IPR012334">
    <property type="entry name" value="Pectin_lyas_fold"/>
</dbReference>
<dbReference type="SMART" id="SM00710">
    <property type="entry name" value="PbH1"/>
    <property type="match status" value="8"/>
</dbReference>
<sequence>MCATAKPGIKSHSKTSSIAVGVVLMGCLLGPRAVAQSVLRVSPDGPLRSVADARDEIRRQRGRTPDQAFRVLIADGVYSIEQPIVFGHGDGNVVYEADTGAKPIVSAGRRITSRWTQGANGVWSTNVPRDWHFEQLWVNGSRATRAREPDQFFYYLLRVDQEPEDQKGRFRQTLHGRPGETEGLAGLTAEEIRRVQFVAFHKWDTTRRYLDHADPMAGRLVSSGREMKSWNPLTHNTGYQLENYLAALDQPGEWFLSPDGVLSYLPRKGEVMGDAEVIAPVCEQILIIQGDPANDRTVRDLEFKGITFQNSGWTSPPEGFEPSQAASPIEAAVQVDGAHGVAFRDCEIGHVGGYGIWFRRGCRDGLVQRCLIQDLGAGGVRIGETVIASNESEQTSHITVDNNIVFDGGHTFPCAVGIWIGQSGDNQVTHNEIADFYYTGISVGWRWGYAESLAKRNQIRMNHIHHLGQGYLSDMGGIYTLGPSEGTVLSGNVIHDIESWGYGGWGLYNDEGSSDILLENNLVYRTKSGGYHQHYGRDNRIRNNIFAFGREYQVRRSKVEDHRSFTFEQNIVLFESGDLFHGQWGDDKVTVQQNLFWNPSGQVDITPGDRSKTSVVADPRFVDPQNDDFHFVDTTAAKRIGFQPFDWTRAGVYGDEEWRSLAKSLPMPSMDQPPVPPPLELHEDFESGILPIKSRVSVDGNLGGVAVVDVDQAHSGKKVLRLTDTAGQRRRYYPMMVVSPHHVDGITRCRFFVRLDDAAVFQHEWRDASQRYQTGPSLWFENGRLRTPTQDLMAIPSDRWIQIEIAAKLGEEAGTWSVTIGIDDAPPRTFNDLPIVTDTWQTLAWVGFVSQADVDSIVDIDDLNLTHDAR</sequence>
<dbReference type="InterPro" id="IPR039448">
    <property type="entry name" value="Beta_helix"/>
</dbReference>
<organism evidence="2 3">
    <name type="scientific">Crateriforma conspicua</name>
    <dbReference type="NCBI Taxonomy" id="2527996"/>
    <lineage>
        <taxon>Bacteria</taxon>
        <taxon>Pseudomonadati</taxon>
        <taxon>Planctomycetota</taxon>
        <taxon>Planctomycetia</taxon>
        <taxon>Planctomycetales</taxon>
        <taxon>Planctomycetaceae</taxon>
        <taxon>Crateriforma</taxon>
    </lineage>
</organism>